<accession>A0A0N7HY50</accession>
<dbReference type="Pfam" id="PF01253">
    <property type="entry name" value="SUI1"/>
    <property type="match status" value="1"/>
</dbReference>
<keyword evidence="6" id="KW-1185">Reference proteome</keyword>
<dbReference type="GO" id="GO:0003743">
    <property type="term" value="F:translation initiation factor activity"/>
    <property type="evidence" value="ECO:0007669"/>
    <property type="project" value="UniProtKB-KW"/>
</dbReference>
<name>A0A0N7HY50_9FLAO</name>
<dbReference type="Proteomes" id="UP000057981">
    <property type="component" value="Chromosome"/>
</dbReference>
<evidence type="ECO:0000259" key="4">
    <source>
        <dbReference type="PROSITE" id="PS50296"/>
    </source>
</evidence>
<sequence>MDLKDQLKNLFPDHKEEVSSEPENTSDIWIQDDPIICKYEKRKGKPITILEGYTGATEDFKLLAKEIKTTLSVGGSFKDDKIIIQGDYRDKIMQILKDKGFSVKRVGG</sequence>
<dbReference type="KEGG" id="ahz:APS56_03550"/>
<protein>
    <submittedName>
        <fullName evidence="5">Translation initiation factor SUI1-related protein</fullName>
    </submittedName>
</protein>
<evidence type="ECO:0000256" key="2">
    <source>
        <dbReference type="ARBA" id="ARBA00022917"/>
    </source>
</evidence>
<feature type="domain" description="SUI1" evidence="4">
    <location>
        <begin position="34"/>
        <end position="100"/>
    </location>
</feature>
<proteinExistence type="predicted"/>
<dbReference type="Gene3D" id="3.30.780.10">
    <property type="entry name" value="SUI1-like domain"/>
    <property type="match status" value="1"/>
</dbReference>
<dbReference type="AlphaFoldDB" id="A0A0N7HY50"/>
<dbReference type="RefSeq" id="WP_054724831.1">
    <property type="nucleotide sequence ID" value="NZ_CP012898.1"/>
</dbReference>
<evidence type="ECO:0000313" key="6">
    <source>
        <dbReference type="Proteomes" id="UP000057981"/>
    </source>
</evidence>
<gene>
    <name evidence="5" type="ORF">APS56_03550</name>
</gene>
<keyword evidence="5" id="KW-0396">Initiation factor</keyword>
<dbReference type="SUPFAM" id="SSF55159">
    <property type="entry name" value="eIF1-like"/>
    <property type="match status" value="1"/>
</dbReference>
<dbReference type="GO" id="GO:0006417">
    <property type="term" value="P:regulation of translation"/>
    <property type="evidence" value="ECO:0007669"/>
    <property type="project" value="UniProtKB-KW"/>
</dbReference>
<dbReference type="PATRIC" id="fig|1736674.3.peg.732"/>
<keyword evidence="2" id="KW-0648">Protein biosynthesis</keyword>
<dbReference type="PROSITE" id="PS50296">
    <property type="entry name" value="SUI1"/>
    <property type="match status" value="1"/>
</dbReference>
<organism evidence="5 6">
    <name type="scientific">Pseudalgibacter alginicilyticus</name>
    <dbReference type="NCBI Taxonomy" id="1736674"/>
    <lineage>
        <taxon>Bacteria</taxon>
        <taxon>Pseudomonadati</taxon>
        <taxon>Bacteroidota</taxon>
        <taxon>Flavobacteriia</taxon>
        <taxon>Flavobacteriales</taxon>
        <taxon>Flavobacteriaceae</taxon>
        <taxon>Pseudalgibacter</taxon>
    </lineage>
</organism>
<evidence type="ECO:0000256" key="3">
    <source>
        <dbReference type="SAM" id="MobiDB-lite"/>
    </source>
</evidence>
<evidence type="ECO:0000256" key="1">
    <source>
        <dbReference type="ARBA" id="ARBA00022845"/>
    </source>
</evidence>
<evidence type="ECO:0000313" key="5">
    <source>
        <dbReference type="EMBL" id="ALJ04270.1"/>
    </source>
</evidence>
<keyword evidence="1" id="KW-0810">Translation regulation</keyword>
<reference evidence="5 6" key="1">
    <citation type="submission" date="2015-10" db="EMBL/GenBank/DDBJ databases">
        <authorList>
            <person name="Gilbert D.G."/>
        </authorList>
    </citation>
    <scope>NUCLEOTIDE SEQUENCE [LARGE SCALE GENOMIC DNA]</scope>
    <source>
        <strain evidence="6">HZ-22</strain>
    </source>
</reference>
<feature type="region of interest" description="Disordered" evidence="3">
    <location>
        <begin position="1"/>
        <end position="24"/>
    </location>
</feature>
<feature type="compositionally biased region" description="Basic and acidic residues" evidence="3">
    <location>
        <begin position="1"/>
        <end position="18"/>
    </location>
</feature>
<dbReference type="PIRSF" id="PIRSF037511">
    <property type="entry name" value="Transl_init_SUI1_pro"/>
    <property type="match status" value="1"/>
</dbReference>
<dbReference type="OrthoDB" id="9792915at2"/>
<dbReference type="STRING" id="1736674.APS56_03550"/>
<dbReference type="InterPro" id="IPR036877">
    <property type="entry name" value="SUI1_dom_sf"/>
</dbReference>
<dbReference type="CDD" id="cd11567">
    <property type="entry name" value="YciH_like"/>
    <property type="match status" value="1"/>
</dbReference>
<dbReference type="EMBL" id="CP012898">
    <property type="protein sequence ID" value="ALJ04270.1"/>
    <property type="molecule type" value="Genomic_DNA"/>
</dbReference>
<dbReference type="InterPro" id="IPR005872">
    <property type="entry name" value="SUI1_arc_bac"/>
</dbReference>
<dbReference type="InterPro" id="IPR001950">
    <property type="entry name" value="SUI1"/>
</dbReference>